<dbReference type="PANTHER" id="PTHR43637">
    <property type="entry name" value="UPF0273 PROTEIN TM_0370"/>
    <property type="match status" value="1"/>
</dbReference>
<proteinExistence type="predicted"/>
<dbReference type="InterPro" id="IPR010624">
    <property type="entry name" value="KaiC_dom"/>
</dbReference>
<feature type="domain" description="KaiC" evidence="3">
    <location>
        <begin position="10"/>
        <end position="256"/>
    </location>
</feature>
<dbReference type="InterPro" id="IPR027417">
    <property type="entry name" value="P-loop_NTPase"/>
</dbReference>
<dbReference type="GO" id="GO:0005524">
    <property type="term" value="F:ATP binding"/>
    <property type="evidence" value="ECO:0007669"/>
    <property type="project" value="UniProtKB-KW"/>
</dbReference>
<evidence type="ECO:0000259" key="3">
    <source>
        <dbReference type="PROSITE" id="PS51146"/>
    </source>
</evidence>
<evidence type="ECO:0000256" key="1">
    <source>
        <dbReference type="ARBA" id="ARBA00022741"/>
    </source>
</evidence>
<dbReference type="Gene3D" id="3.40.50.300">
    <property type="entry name" value="P-loop containing nucleotide triphosphate hydrolases"/>
    <property type="match status" value="1"/>
</dbReference>
<organism evidence="4">
    <name type="scientific">uncultured archaeon MedDCM-OCT-S09-C50</name>
    <dbReference type="NCBI Taxonomy" id="743102"/>
    <lineage>
        <taxon>Archaea</taxon>
        <taxon>environmental samples</taxon>
    </lineage>
</organism>
<dbReference type="AlphaFoldDB" id="D6PC50"/>
<dbReference type="PROSITE" id="PS51146">
    <property type="entry name" value="KAIC"/>
    <property type="match status" value="1"/>
</dbReference>
<dbReference type="PANTHER" id="PTHR43637:SF1">
    <property type="entry name" value="UPF0273 PROTEIN TM_0370"/>
    <property type="match status" value="1"/>
</dbReference>
<dbReference type="Pfam" id="PF06745">
    <property type="entry name" value="ATPase"/>
    <property type="match status" value="1"/>
</dbReference>
<accession>D6PC50</accession>
<keyword evidence="1" id="KW-0547">Nucleotide-binding</keyword>
<sequence>MQPTSVYTRDRCVTGIHGLDEILRGGIPYGSTVLAAGTCGSGKTTLGMEFLVRGALAGEACAHFTATEPSVKLLENIRQYAFFDMNMVDSGLINVFDMDVLYSWLGLEKASFDLDDVHALIKSIVDIVNTIGVTRLVIDSVTTLCYKIKSEQLIRDFLFTLGKKLATLGCTTILISEITSATENAHWSSFGVEEAIADGIIVMGDSERMGHLLRFLQVVKMRGTSHSRAKHAIELTPLGVMLIPMLKWGASSDNASRWGA</sequence>
<dbReference type="SUPFAM" id="SSF52540">
    <property type="entry name" value="P-loop containing nucleoside triphosphate hydrolases"/>
    <property type="match status" value="1"/>
</dbReference>
<name>D6PC50_9ARCH</name>
<reference evidence="4" key="1">
    <citation type="journal article" date="2010" name="ISME J.">
        <title>Metagenome of the Mediterranean deep chlorophyll maximum studied by direct and fosmid library 454 pyrosequencing.</title>
        <authorList>
            <person name="Ghai R."/>
            <person name="Martin-Cuadrado A.B."/>
            <person name="Molto A.G."/>
            <person name="Heredia I.G."/>
            <person name="Cabrera R."/>
            <person name="Martin J."/>
            <person name="Verdu M."/>
            <person name="Deschamps P."/>
            <person name="Moreira D."/>
            <person name="Lopez-Garcia P."/>
            <person name="Mira A."/>
            <person name="Rodriguez-Valera F."/>
        </authorList>
    </citation>
    <scope>NUCLEOTIDE SEQUENCE</scope>
</reference>
<keyword evidence="2" id="KW-0067">ATP-binding</keyword>
<evidence type="ECO:0000313" key="4">
    <source>
        <dbReference type="EMBL" id="ADD93301.1"/>
    </source>
</evidence>
<protein>
    <submittedName>
        <fullName evidence="4">KaiC domain protein</fullName>
    </submittedName>
</protein>
<dbReference type="InterPro" id="IPR014774">
    <property type="entry name" value="KaiC-like_dom"/>
</dbReference>
<evidence type="ECO:0000256" key="2">
    <source>
        <dbReference type="ARBA" id="ARBA00022840"/>
    </source>
</evidence>
<dbReference type="EMBL" id="GU942976">
    <property type="protein sequence ID" value="ADD93301.1"/>
    <property type="molecule type" value="Genomic_DNA"/>
</dbReference>